<dbReference type="PROSITE" id="PS51819">
    <property type="entry name" value="VOC"/>
    <property type="match status" value="1"/>
</dbReference>
<sequence length="139" mass="14962">MGISIHSSFLPHVDAEASLEFYRDVLGFEVRLDVGYEDLRWITVGPVGQPDTAIVLHPVAVGTDISDDERLALQELVAKGSYFGVNLASDDLDAEFARIAAAGADVVQEPTDQDYGLRDAAIRDPAGNLIRIQQTPPAA</sequence>
<dbReference type="Proteomes" id="UP000233276">
    <property type="component" value="Chromosome"/>
</dbReference>
<reference evidence="1 2" key="1">
    <citation type="submission" date="2017-12" db="EMBL/GenBank/DDBJ databases">
        <title>Isolation and characterization of estrogens degradatiion strain Microbacterium hominis SJTG1.</title>
        <authorList>
            <person name="Xiong W."/>
            <person name="Yin C."/>
            <person name="Zheng D."/>
            <person name="Liang R."/>
        </authorList>
    </citation>
    <scope>NUCLEOTIDE SEQUENCE [LARGE SCALE GENOMIC DNA]</scope>
    <source>
        <strain evidence="1 2">SJTG1</strain>
    </source>
</reference>
<evidence type="ECO:0000313" key="1">
    <source>
        <dbReference type="EMBL" id="AUG28260.1"/>
    </source>
</evidence>
<dbReference type="STRING" id="162426.RM52_04995"/>
<dbReference type="Pfam" id="PF00903">
    <property type="entry name" value="Glyoxalase"/>
    <property type="match status" value="1"/>
</dbReference>
<dbReference type="InterPro" id="IPR037523">
    <property type="entry name" value="VOC_core"/>
</dbReference>
<dbReference type="KEGG" id="mhos:CXR34_01475"/>
<dbReference type="OrthoDB" id="9794917at2"/>
<dbReference type="AlphaFoldDB" id="A0A134DEG8"/>
<dbReference type="InterPro" id="IPR004360">
    <property type="entry name" value="Glyas_Fos-R_dOase_dom"/>
</dbReference>
<organism evidence="1 2">
    <name type="scientific">Microbacterium hominis</name>
    <dbReference type="NCBI Taxonomy" id="162426"/>
    <lineage>
        <taxon>Bacteria</taxon>
        <taxon>Bacillati</taxon>
        <taxon>Actinomycetota</taxon>
        <taxon>Actinomycetes</taxon>
        <taxon>Micrococcales</taxon>
        <taxon>Microbacteriaceae</taxon>
        <taxon>Microbacterium</taxon>
    </lineage>
</organism>
<proteinExistence type="predicted"/>
<dbReference type="RefSeq" id="WP_060960749.1">
    <property type="nucleotide sequence ID" value="NZ_CP025299.1"/>
</dbReference>
<dbReference type="Gene3D" id="3.10.180.10">
    <property type="entry name" value="2,3-Dihydroxybiphenyl 1,2-Dioxygenase, domain 1"/>
    <property type="match status" value="1"/>
</dbReference>
<evidence type="ECO:0000313" key="2">
    <source>
        <dbReference type="Proteomes" id="UP000233276"/>
    </source>
</evidence>
<dbReference type="PANTHER" id="PTHR36437">
    <property type="entry name" value="GLYOXALASE/BLEOMYCIN RESISTANCE PROTEIN/DIOXYGENASE"/>
    <property type="match status" value="1"/>
</dbReference>
<protein>
    <submittedName>
        <fullName evidence="1">Glyoxalase</fullName>
    </submittedName>
</protein>
<accession>A0A134DEG8</accession>
<name>A0A134DEG8_9MICO</name>
<dbReference type="PANTHER" id="PTHR36437:SF2">
    <property type="entry name" value="GLYOXALASE_BLEOMYCIN RESISTANCE PROTEIN_DIOXYGENASE"/>
    <property type="match status" value="1"/>
</dbReference>
<gene>
    <name evidence="1" type="ORF">CXR34_01475</name>
</gene>
<dbReference type="EMBL" id="CP025299">
    <property type="protein sequence ID" value="AUG28260.1"/>
    <property type="molecule type" value="Genomic_DNA"/>
</dbReference>
<dbReference type="SUPFAM" id="SSF54593">
    <property type="entry name" value="Glyoxalase/Bleomycin resistance protein/Dihydroxybiphenyl dioxygenase"/>
    <property type="match status" value="1"/>
</dbReference>
<dbReference type="InterPro" id="IPR029068">
    <property type="entry name" value="Glyas_Bleomycin-R_OHBP_Dase"/>
</dbReference>